<gene>
    <name evidence="1" type="ORF">GCM10007363_19910</name>
</gene>
<sequence length="76" mass="8594">MLGVSPAGSSPVATRLDRACWIKWRMVSFMVCSVGRGWSKTAHYTSSGKRQAITDKEKRMTRRAGCLEKIKRVDVY</sequence>
<name>A0ABQ2AMA0_9PSED</name>
<protein>
    <submittedName>
        <fullName evidence="1">Uncharacterized protein</fullName>
    </submittedName>
</protein>
<dbReference type="EMBL" id="BMDE01000005">
    <property type="protein sequence ID" value="GGH93996.1"/>
    <property type="molecule type" value="Genomic_DNA"/>
</dbReference>
<dbReference type="Proteomes" id="UP000655550">
    <property type="component" value="Unassembled WGS sequence"/>
</dbReference>
<organism evidence="1 2">
    <name type="scientific">Pseudomonas fluvialis</name>
    <dbReference type="NCBI Taxonomy" id="1793966"/>
    <lineage>
        <taxon>Bacteria</taxon>
        <taxon>Pseudomonadati</taxon>
        <taxon>Pseudomonadota</taxon>
        <taxon>Gammaproteobacteria</taxon>
        <taxon>Pseudomonadales</taxon>
        <taxon>Pseudomonadaceae</taxon>
        <taxon>Pseudomonas</taxon>
    </lineage>
</organism>
<accession>A0ABQ2AMA0</accession>
<keyword evidence="2" id="KW-1185">Reference proteome</keyword>
<comment type="caution">
    <text evidence="1">The sequence shown here is derived from an EMBL/GenBank/DDBJ whole genome shotgun (WGS) entry which is preliminary data.</text>
</comment>
<evidence type="ECO:0000313" key="2">
    <source>
        <dbReference type="Proteomes" id="UP000655550"/>
    </source>
</evidence>
<proteinExistence type="predicted"/>
<evidence type="ECO:0000313" key="1">
    <source>
        <dbReference type="EMBL" id="GGH93996.1"/>
    </source>
</evidence>
<reference evidence="2" key="1">
    <citation type="journal article" date="2019" name="Int. J. Syst. Evol. Microbiol.">
        <title>The Global Catalogue of Microorganisms (GCM) 10K type strain sequencing project: providing services to taxonomists for standard genome sequencing and annotation.</title>
        <authorList>
            <consortium name="The Broad Institute Genomics Platform"/>
            <consortium name="The Broad Institute Genome Sequencing Center for Infectious Disease"/>
            <person name="Wu L."/>
            <person name="Ma J."/>
        </authorList>
    </citation>
    <scope>NUCLEOTIDE SEQUENCE [LARGE SCALE GENOMIC DNA]</scope>
    <source>
        <strain evidence="2">CCM 8778</strain>
    </source>
</reference>